<evidence type="ECO:0000313" key="2">
    <source>
        <dbReference type="EMBL" id="CAG6779864.1"/>
    </source>
</evidence>
<dbReference type="EMBL" id="HBUF01615889">
    <property type="protein sequence ID" value="CAG6779864.1"/>
    <property type="molecule type" value="Transcribed_RNA"/>
</dbReference>
<keyword evidence="1" id="KW-1133">Transmembrane helix</keyword>
<protein>
    <submittedName>
        <fullName evidence="2">Uncharacterized protein</fullName>
    </submittedName>
</protein>
<evidence type="ECO:0000256" key="1">
    <source>
        <dbReference type="SAM" id="Phobius"/>
    </source>
</evidence>
<feature type="transmembrane region" description="Helical" evidence="1">
    <location>
        <begin position="24"/>
        <end position="45"/>
    </location>
</feature>
<organism evidence="2">
    <name type="scientific">Cacopsylla melanoneura</name>
    <dbReference type="NCBI Taxonomy" id="428564"/>
    <lineage>
        <taxon>Eukaryota</taxon>
        <taxon>Metazoa</taxon>
        <taxon>Ecdysozoa</taxon>
        <taxon>Arthropoda</taxon>
        <taxon>Hexapoda</taxon>
        <taxon>Insecta</taxon>
        <taxon>Pterygota</taxon>
        <taxon>Neoptera</taxon>
        <taxon>Paraneoptera</taxon>
        <taxon>Hemiptera</taxon>
        <taxon>Sternorrhyncha</taxon>
        <taxon>Psylloidea</taxon>
        <taxon>Psyllidae</taxon>
        <taxon>Psyllinae</taxon>
        <taxon>Cacopsylla</taxon>
    </lineage>
</organism>
<accession>A0A8D9F843</accession>
<reference evidence="2" key="1">
    <citation type="submission" date="2021-05" db="EMBL/GenBank/DDBJ databases">
        <authorList>
            <person name="Alioto T."/>
            <person name="Alioto T."/>
            <person name="Gomez Garrido J."/>
        </authorList>
    </citation>
    <scope>NUCLEOTIDE SEQUENCE</scope>
</reference>
<feature type="transmembrane region" description="Helical" evidence="1">
    <location>
        <begin position="82"/>
        <end position="100"/>
    </location>
</feature>
<sequence>MTPSCTFIPLVVDSSFSVPSLTRVFPLFSFTLLVVFSFCFPKFIFMISSGTFIPTVVGSIFCSVNLPLMFPPEFLLCCFKDFIISSSFFVPWPLISLTLLQ</sequence>
<proteinExistence type="predicted"/>
<keyword evidence="1" id="KW-0812">Transmembrane</keyword>
<keyword evidence="1" id="KW-0472">Membrane</keyword>
<dbReference type="AlphaFoldDB" id="A0A8D9F843"/>
<name>A0A8D9F843_9HEMI</name>
<feature type="transmembrane region" description="Helical" evidence="1">
    <location>
        <begin position="52"/>
        <end position="70"/>
    </location>
</feature>